<dbReference type="PANTHER" id="PTHR18964:SF149">
    <property type="entry name" value="BIFUNCTIONAL UDP-N-ACETYLGLUCOSAMINE 2-EPIMERASE_N-ACETYLMANNOSAMINE KINASE"/>
    <property type="match status" value="1"/>
</dbReference>
<dbReference type="InterPro" id="IPR000600">
    <property type="entry name" value="ROK"/>
</dbReference>
<evidence type="ECO:0000313" key="2">
    <source>
        <dbReference type="EMBL" id="MDL5159483.1"/>
    </source>
</evidence>
<dbReference type="PANTHER" id="PTHR18964">
    <property type="entry name" value="ROK (REPRESSOR, ORF, KINASE) FAMILY"/>
    <property type="match status" value="1"/>
</dbReference>
<dbReference type="InterPro" id="IPR043129">
    <property type="entry name" value="ATPase_NBD"/>
</dbReference>
<protein>
    <submittedName>
        <fullName evidence="2">ROK family transcriptional regulator</fullName>
    </submittedName>
</protein>
<dbReference type="EMBL" id="JASVWF010000007">
    <property type="protein sequence ID" value="MDL5159483.1"/>
    <property type="molecule type" value="Genomic_DNA"/>
</dbReference>
<comment type="caution">
    <text evidence="2">The sequence shown here is derived from an EMBL/GenBank/DDBJ whole genome shotgun (WGS) entry which is preliminary data.</text>
</comment>
<comment type="similarity">
    <text evidence="1">Belongs to the ROK (NagC/XylR) family.</text>
</comment>
<evidence type="ECO:0000256" key="1">
    <source>
        <dbReference type="ARBA" id="ARBA00006479"/>
    </source>
</evidence>
<name>A0ABT7MFP1_9PSEU</name>
<dbReference type="Pfam" id="PF13412">
    <property type="entry name" value="HTH_24"/>
    <property type="match status" value="1"/>
</dbReference>
<dbReference type="InterPro" id="IPR036388">
    <property type="entry name" value="WH-like_DNA-bd_sf"/>
</dbReference>
<dbReference type="Gene3D" id="1.10.10.10">
    <property type="entry name" value="Winged helix-like DNA-binding domain superfamily/Winged helix DNA-binding domain"/>
    <property type="match status" value="1"/>
</dbReference>
<sequence>MSGWEGAAATPPPHPRLLRELSERAVLEALAREQGPLTRAELARRSGLSRPTIGDAVRRLEVDGVLVAVGVRSGYPGAAATFYDFAPTLGGALGVELNQHVTRVAVGGLLGGTLEETEHPPTAGTEDLRAVLRGLVGDPADGTARADGPVRAVTISVGAPVDPVDERAVPLPEGGHPRDPIRPAELLAGLDVPVHVENDVNLAAVAERRTGVATATTSFAYLYLGAGTSLGLGLMVDDRLVRGARGLAGEVGYLAVDAGRHALARAVGDADLASGTGADAAVVALGRAVTSICALVDPEMVVVGGPREVHDDVLVGIARHVEADAPRAVPLVRSALGASASVRGALLSARQRAWTDLLESRRGP</sequence>
<dbReference type="CDD" id="cd23763">
    <property type="entry name" value="ASKHA_ATPase_ROK"/>
    <property type="match status" value="1"/>
</dbReference>
<dbReference type="SUPFAM" id="SSF46785">
    <property type="entry name" value="Winged helix' DNA-binding domain"/>
    <property type="match status" value="1"/>
</dbReference>
<reference evidence="2 3" key="1">
    <citation type="submission" date="2023-06" db="EMBL/GenBank/DDBJ databases">
        <title>Actinomycetospora Odt1-22.</title>
        <authorList>
            <person name="Supong K."/>
        </authorList>
    </citation>
    <scope>NUCLEOTIDE SEQUENCE [LARGE SCALE GENOMIC DNA]</scope>
    <source>
        <strain evidence="2 3">Odt1-22</strain>
    </source>
</reference>
<dbReference type="InterPro" id="IPR036390">
    <property type="entry name" value="WH_DNA-bd_sf"/>
</dbReference>
<dbReference type="Proteomes" id="UP001231924">
    <property type="component" value="Unassembled WGS sequence"/>
</dbReference>
<organism evidence="2 3">
    <name type="scientific">Actinomycetospora termitidis</name>
    <dbReference type="NCBI Taxonomy" id="3053470"/>
    <lineage>
        <taxon>Bacteria</taxon>
        <taxon>Bacillati</taxon>
        <taxon>Actinomycetota</taxon>
        <taxon>Actinomycetes</taxon>
        <taxon>Pseudonocardiales</taxon>
        <taxon>Pseudonocardiaceae</taxon>
        <taxon>Actinomycetospora</taxon>
    </lineage>
</organism>
<keyword evidence="3" id="KW-1185">Reference proteome</keyword>
<dbReference type="Gene3D" id="3.30.420.40">
    <property type="match status" value="3"/>
</dbReference>
<dbReference type="SUPFAM" id="SSF53067">
    <property type="entry name" value="Actin-like ATPase domain"/>
    <property type="match status" value="1"/>
</dbReference>
<dbReference type="RefSeq" id="WP_286056076.1">
    <property type="nucleotide sequence ID" value="NZ_JASVWF010000007.1"/>
</dbReference>
<evidence type="ECO:0000313" key="3">
    <source>
        <dbReference type="Proteomes" id="UP001231924"/>
    </source>
</evidence>
<proteinExistence type="inferred from homology"/>
<accession>A0ABT7MFP1</accession>
<gene>
    <name evidence="2" type="ORF">QRT03_26180</name>
</gene>
<dbReference type="Pfam" id="PF00480">
    <property type="entry name" value="ROK"/>
    <property type="match status" value="1"/>
</dbReference>